<evidence type="ECO:0000256" key="1">
    <source>
        <dbReference type="ARBA" id="ARBA00010790"/>
    </source>
</evidence>
<evidence type="ECO:0000313" key="3">
    <source>
        <dbReference type="EMBL" id="KAB7493779.1"/>
    </source>
</evidence>
<comment type="caution">
    <text evidence="3">The sequence shown here is derived from an EMBL/GenBank/DDBJ whole genome shotgun (WGS) entry which is preliminary data.</text>
</comment>
<dbReference type="Pfam" id="PF05199">
    <property type="entry name" value="GMC_oxred_C"/>
    <property type="match status" value="1"/>
</dbReference>
<proteinExistence type="inferred from homology"/>
<dbReference type="EMBL" id="SEYY01024906">
    <property type="protein sequence ID" value="KAB7493779.1"/>
    <property type="molecule type" value="Genomic_DNA"/>
</dbReference>
<dbReference type="GO" id="GO:0016614">
    <property type="term" value="F:oxidoreductase activity, acting on CH-OH group of donors"/>
    <property type="evidence" value="ECO:0007669"/>
    <property type="project" value="InterPro"/>
</dbReference>
<organism evidence="3 4">
    <name type="scientific">Armadillidium nasatum</name>
    <dbReference type="NCBI Taxonomy" id="96803"/>
    <lineage>
        <taxon>Eukaryota</taxon>
        <taxon>Metazoa</taxon>
        <taxon>Ecdysozoa</taxon>
        <taxon>Arthropoda</taxon>
        <taxon>Crustacea</taxon>
        <taxon>Multicrustacea</taxon>
        <taxon>Malacostraca</taxon>
        <taxon>Eumalacostraca</taxon>
        <taxon>Peracarida</taxon>
        <taxon>Isopoda</taxon>
        <taxon>Oniscidea</taxon>
        <taxon>Crinocheta</taxon>
        <taxon>Armadillidiidae</taxon>
        <taxon>Armadillidium</taxon>
    </lineage>
</organism>
<keyword evidence="4" id="KW-1185">Reference proteome</keyword>
<evidence type="ECO:0000259" key="2">
    <source>
        <dbReference type="Pfam" id="PF05199"/>
    </source>
</evidence>
<dbReference type="InterPro" id="IPR007867">
    <property type="entry name" value="GMC_OxRtase_C"/>
</dbReference>
<reference evidence="3 4" key="1">
    <citation type="journal article" date="2019" name="PLoS Biol.">
        <title>Sex chromosomes control vertical transmission of feminizing Wolbachia symbionts in an isopod.</title>
        <authorList>
            <person name="Becking T."/>
            <person name="Chebbi M.A."/>
            <person name="Giraud I."/>
            <person name="Moumen B."/>
            <person name="Laverre T."/>
            <person name="Caubet Y."/>
            <person name="Peccoud J."/>
            <person name="Gilbert C."/>
            <person name="Cordaux R."/>
        </authorList>
    </citation>
    <scope>NUCLEOTIDE SEQUENCE [LARGE SCALE GENOMIC DNA]</scope>
    <source>
        <strain evidence="3">ANa2</strain>
        <tissue evidence="3">Whole body excluding digestive tract and cuticle</tissue>
    </source>
</reference>
<sequence length="111" mass="12118">MKTEAFKSINARYDYKPISLCPKALPPSDEYFECLIRYNTQAGIHATGTAKMGPNKDSSAVIDPELRVRGISNLRVVDASVMPNIVSGNTNAPTIMIGEKGSDLIKDTWNS</sequence>
<accession>A0A5N5SJI1</accession>
<dbReference type="OrthoDB" id="6374252at2759"/>
<dbReference type="PANTHER" id="PTHR11552:SF186">
    <property type="entry name" value="GLUCOSE-METHANOL-CHOLINE OXIDOREDUCTASE N-TERMINAL DOMAIN-CONTAINING PROTEIN"/>
    <property type="match status" value="1"/>
</dbReference>
<dbReference type="Gene3D" id="3.30.560.10">
    <property type="entry name" value="Glucose Oxidase, domain 3"/>
    <property type="match status" value="1"/>
</dbReference>
<comment type="similarity">
    <text evidence="1">Belongs to the GMC oxidoreductase family.</text>
</comment>
<feature type="domain" description="Glucose-methanol-choline oxidoreductase C-terminal" evidence="2">
    <location>
        <begin position="11"/>
        <end position="98"/>
    </location>
</feature>
<evidence type="ECO:0000313" key="4">
    <source>
        <dbReference type="Proteomes" id="UP000326759"/>
    </source>
</evidence>
<name>A0A5N5SJI1_9CRUS</name>
<dbReference type="InterPro" id="IPR012132">
    <property type="entry name" value="GMC_OxRdtase"/>
</dbReference>
<dbReference type="GO" id="GO:0050660">
    <property type="term" value="F:flavin adenine dinucleotide binding"/>
    <property type="evidence" value="ECO:0007669"/>
    <property type="project" value="InterPro"/>
</dbReference>
<dbReference type="SUPFAM" id="SSF51905">
    <property type="entry name" value="FAD/NAD(P)-binding domain"/>
    <property type="match status" value="1"/>
</dbReference>
<dbReference type="Gene3D" id="3.50.50.60">
    <property type="entry name" value="FAD/NAD(P)-binding domain"/>
    <property type="match status" value="1"/>
</dbReference>
<dbReference type="PANTHER" id="PTHR11552">
    <property type="entry name" value="GLUCOSE-METHANOL-CHOLINE GMC OXIDOREDUCTASE"/>
    <property type="match status" value="1"/>
</dbReference>
<protein>
    <recommendedName>
        <fullName evidence="2">Glucose-methanol-choline oxidoreductase C-terminal domain-containing protein</fullName>
    </recommendedName>
</protein>
<dbReference type="AlphaFoldDB" id="A0A5N5SJI1"/>
<dbReference type="InterPro" id="IPR036188">
    <property type="entry name" value="FAD/NAD-bd_sf"/>
</dbReference>
<dbReference type="Proteomes" id="UP000326759">
    <property type="component" value="Unassembled WGS sequence"/>
</dbReference>
<gene>
    <name evidence="3" type="ORF">Anas_04613</name>
</gene>